<evidence type="ECO:0000313" key="2">
    <source>
        <dbReference type="EMBL" id="GGG97400.1"/>
    </source>
</evidence>
<keyword evidence="3" id="KW-1185">Reference proteome</keyword>
<dbReference type="InterPro" id="IPR021533">
    <property type="entry name" value="PepSY-like"/>
</dbReference>
<reference evidence="2" key="1">
    <citation type="journal article" date="2014" name="Int. J. Syst. Evol. Microbiol.">
        <title>Complete genome sequence of Corynebacterium casei LMG S-19264T (=DSM 44701T), isolated from a smear-ripened cheese.</title>
        <authorList>
            <consortium name="US DOE Joint Genome Institute (JGI-PGF)"/>
            <person name="Walter F."/>
            <person name="Albersmeier A."/>
            <person name="Kalinowski J."/>
            <person name="Ruckert C."/>
        </authorList>
    </citation>
    <scope>NUCLEOTIDE SEQUENCE</scope>
    <source>
        <strain evidence="2">CGMCC 1.12195</strain>
    </source>
</reference>
<gene>
    <name evidence="2" type="ORF">GCM10007415_35960</name>
</gene>
<proteinExistence type="predicted"/>
<dbReference type="Proteomes" id="UP000660862">
    <property type="component" value="Unassembled WGS sequence"/>
</dbReference>
<dbReference type="Pfam" id="PF11396">
    <property type="entry name" value="PepSY_like"/>
    <property type="match status" value="2"/>
</dbReference>
<dbReference type="AlphaFoldDB" id="A0A917HYF5"/>
<dbReference type="EMBL" id="BMER01000004">
    <property type="protein sequence ID" value="GGG97400.1"/>
    <property type="molecule type" value="Genomic_DNA"/>
</dbReference>
<feature type="domain" description="Putative beta-lactamase-inhibitor-like PepSY-like" evidence="1">
    <location>
        <begin position="54"/>
        <end position="143"/>
    </location>
</feature>
<evidence type="ECO:0000313" key="3">
    <source>
        <dbReference type="Proteomes" id="UP000660862"/>
    </source>
</evidence>
<name>A0A917HYF5_9SPHI</name>
<protein>
    <recommendedName>
        <fullName evidence="1">Putative beta-lactamase-inhibitor-like PepSY-like domain-containing protein</fullName>
    </recommendedName>
</protein>
<dbReference type="SUPFAM" id="SSF160574">
    <property type="entry name" value="BT0923-like"/>
    <property type="match status" value="2"/>
</dbReference>
<dbReference type="Gene3D" id="3.10.450.360">
    <property type="match status" value="2"/>
</dbReference>
<evidence type="ECO:0000259" key="1">
    <source>
        <dbReference type="Pfam" id="PF11396"/>
    </source>
</evidence>
<dbReference type="PROSITE" id="PS51257">
    <property type="entry name" value="PROKAR_LIPOPROTEIN"/>
    <property type="match status" value="1"/>
</dbReference>
<accession>A0A917HYF5</accession>
<feature type="domain" description="Putative beta-lactamase-inhibitor-like PepSY-like" evidence="1">
    <location>
        <begin position="188"/>
        <end position="273"/>
    </location>
</feature>
<comment type="caution">
    <text evidence="2">The sequence shown here is derived from an EMBL/GenBank/DDBJ whole genome shotgun (WGS) entry which is preliminary data.</text>
</comment>
<reference evidence="2" key="2">
    <citation type="submission" date="2020-09" db="EMBL/GenBank/DDBJ databases">
        <authorList>
            <person name="Sun Q."/>
            <person name="Zhou Y."/>
        </authorList>
    </citation>
    <scope>NUCLEOTIDE SEQUENCE</scope>
    <source>
        <strain evidence="2">CGMCC 1.12195</strain>
    </source>
</reference>
<sequence length="277" mass="32010">MEMKHYFMIPALAGVLITGCTDDDNVAPENRAHDTFREMYPDVTAVEWERENSYYVAEFRVGSHDKEAWFDGTGNWQLTETELPYADLPEAVRLAHEASDFADWVVDDVDFVERKDRETIYVLEVERGNTEYDLYYLADGTLVKAFPDNDNDNDYLPITLPNGVSQFLAERYPDYRLVDTDVDDGRIEVELIHGKFKREAQFTTEGDWVYTETEVGLNDVPEAITDVLSESEYSTYDVDDIDFIETPEGAYYHFELELGNDDVEIRIHENGELEVLN</sequence>
<organism evidence="2 3">
    <name type="scientific">Parapedobacter pyrenivorans</name>
    <dbReference type="NCBI Taxonomy" id="1305674"/>
    <lineage>
        <taxon>Bacteria</taxon>
        <taxon>Pseudomonadati</taxon>
        <taxon>Bacteroidota</taxon>
        <taxon>Sphingobacteriia</taxon>
        <taxon>Sphingobacteriales</taxon>
        <taxon>Sphingobacteriaceae</taxon>
        <taxon>Parapedobacter</taxon>
    </lineage>
</organism>